<keyword evidence="12 25" id="KW-0255">Endonuclease</keyword>
<dbReference type="InterPro" id="IPR001257">
    <property type="entry name" value="Parvovirus_NS1_helicase"/>
</dbReference>
<comment type="similarity">
    <text evidence="3">Belongs to the parvoviruses initiator protein NS1 family.</text>
</comment>
<protein>
    <recommendedName>
        <fullName evidence="5">Initiator protein NS1</fullName>
        <ecNumber evidence="4">3.6.4.12</ecNumber>
    </recommendedName>
    <alternativeName>
        <fullName evidence="23">Non-structural protein NS1</fullName>
    </alternativeName>
</protein>
<evidence type="ECO:0000256" key="7">
    <source>
        <dbReference type="ARBA" id="ARBA00022612"/>
    </source>
</evidence>
<keyword evidence="11 25" id="KW-0547">Nucleotide-binding</keyword>
<keyword evidence="6 25" id="KW-1048">Host nucleus</keyword>
<keyword evidence="22" id="KW-0231">Viral genome packaging</keyword>
<comment type="subcellular location">
    <subcellularLocation>
        <location evidence="2 25">Host nucleus</location>
    </subcellularLocation>
</comment>
<feature type="short sequence motif" description="RCR-3" evidence="25">
    <location>
        <begin position="228"/>
        <end position="232"/>
    </location>
</feature>
<keyword evidence="14" id="KW-0347">Helicase</keyword>
<dbReference type="GO" id="GO:0046872">
    <property type="term" value="F:metal ion binding"/>
    <property type="evidence" value="ECO:0007669"/>
    <property type="project" value="UniProtKB-KW"/>
</dbReference>
<feature type="compositionally biased region" description="Basic and acidic residues" evidence="26">
    <location>
        <begin position="608"/>
        <end position="617"/>
    </location>
</feature>
<evidence type="ECO:0000256" key="20">
    <source>
        <dbReference type="ARBA" id="ARBA00023125"/>
    </source>
</evidence>
<evidence type="ECO:0000256" key="15">
    <source>
        <dbReference type="ARBA" id="ARBA00022840"/>
    </source>
</evidence>
<dbReference type="InterPro" id="IPR049901">
    <property type="entry name" value="PV_NS1-NUC"/>
</dbReference>
<dbReference type="GO" id="GO:0003677">
    <property type="term" value="F:DNA binding"/>
    <property type="evidence" value="ECO:0007669"/>
    <property type="project" value="UniProtKB-UniRule"/>
</dbReference>
<dbReference type="GO" id="GO:0006260">
    <property type="term" value="P:DNA replication"/>
    <property type="evidence" value="ECO:0007669"/>
    <property type="project" value="UniProtKB-UniRule"/>
</dbReference>
<evidence type="ECO:0000256" key="24">
    <source>
        <dbReference type="ARBA" id="ARBA00047995"/>
    </source>
</evidence>
<reference evidence="29" key="1">
    <citation type="submission" date="2020-09" db="EMBL/GenBank/DDBJ databases">
        <title>Parvovirus dark matter in the feces of wild birds.</title>
        <authorList>
            <person name="Dai Z."/>
            <person name="Yang S."/>
            <person name="Zhang W."/>
        </authorList>
    </citation>
    <scope>NUCLEOTIDE SEQUENCE</scope>
    <source>
        <strain evidence="29">Cra191par07</strain>
    </source>
</reference>
<evidence type="ECO:0000256" key="10">
    <source>
        <dbReference type="ARBA" id="ARBA00022723"/>
    </source>
</evidence>
<keyword evidence="15" id="KW-0067">ATP-binding</keyword>
<evidence type="ECO:0000259" key="28">
    <source>
        <dbReference type="PROSITE" id="PS52022"/>
    </source>
</evidence>
<dbReference type="Pfam" id="PF01057">
    <property type="entry name" value="Parvo_NS1"/>
    <property type="match status" value="1"/>
</dbReference>
<evidence type="ECO:0000256" key="8">
    <source>
        <dbReference type="ARBA" id="ARBA00022705"/>
    </source>
</evidence>
<sequence>MGDLGDNEQFNIAEDELREFCDQKCLHFCFKVPDILYTDGDGVKTEVTWQSVRKPRLGPGDEDFFKITQNGAEELWQSLASATADSVDHELAPHVQLSDQVLTAGVLTCVYRWVKMKDLDIDTMKIYCQSEVSVKNGWHAHVLLGDDGTNVTAKTGKWIQANFANGWRFWLAACLGNIKQRNHVTNAIHNGPDTDNVGKWVDLQTYRHHKTKQQYTSVVHYGKMIVYYFFKKRAQNNQKDQTNTKTYISCVDRGHKLDCLMECARLKLADKLGEEWREMPDAHAQPMEPPNDTEVQVRDGRDKAIEEKQACAPKSKNADSFQKSCNKAIKHCITEPDDFQCLFFDDYCEIVTKPGGEQKWKLMWETIPKMIIRQHSALSWILQQCDDLDEPTDPCMTKIGHIMQKNGYDVYMFMHMTMCVLNKCHGKQNTIVFDGPASTGKSLIAQSLAKAVGLVGCYNHSNENFPWSDCTDKLMIWVEEAPNFGKQVETFKCVMSGQNMRIDRKGKGSVMMLGAPVIMTTNNSIDNVQIGAINQPQHKGPIQARCARVTLNHRLADDFGIIEPDEWGRCFKWMVHGNKFLPQLAHFKATWKFMWGWTLQSTRGIKRKAEPLQRKGDQLTSDNDEDNRSVTATINEQFENFVLCSAEKQPEEDYKEDQTVDEERQNPTLSESTIGIPVPDFQLTDEDTFTDDELEILFCQDEEEQQAL</sequence>
<keyword evidence="21" id="KW-0804">Transcription</keyword>
<evidence type="ECO:0000256" key="5">
    <source>
        <dbReference type="ARBA" id="ARBA00020731"/>
    </source>
</evidence>
<keyword evidence="13 25" id="KW-0378">Hydrolase</keyword>
<evidence type="ECO:0000256" key="21">
    <source>
        <dbReference type="ARBA" id="ARBA00023163"/>
    </source>
</evidence>
<evidence type="ECO:0000256" key="26">
    <source>
        <dbReference type="SAM" id="MobiDB-lite"/>
    </source>
</evidence>
<dbReference type="Gene3D" id="3.40.50.300">
    <property type="entry name" value="P-loop containing nucleotide triphosphate hydrolases"/>
    <property type="match status" value="1"/>
</dbReference>
<keyword evidence="18" id="KW-1194">Viral DNA replication</keyword>
<dbReference type="InterPro" id="IPR014015">
    <property type="entry name" value="Helicase_SF3_DNA-vir"/>
</dbReference>
<dbReference type="GO" id="GO:0042025">
    <property type="term" value="C:host cell nucleus"/>
    <property type="evidence" value="ECO:0007669"/>
    <property type="project" value="UniProtKB-SubCell"/>
</dbReference>
<comment type="cofactor">
    <cofactor evidence="1">
        <name>Mg(2+)</name>
        <dbReference type="ChEBI" id="CHEBI:18420"/>
    </cofactor>
</comment>
<dbReference type="GO" id="GO:0003678">
    <property type="term" value="F:DNA helicase activity"/>
    <property type="evidence" value="ECO:0007669"/>
    <property type="project" value="UniProtKB-EC"/>
</dbReference>
<keyword evidence="17" id="KW-0805">Transcription regulation</keyword>
<keyword evidence="16" id="KW-0460">Magnesium</keyword>
<evidence type="ECO:0000313" key="29">
    <source>
        <dbReference type="EMBL" id="QTE03765.1"/>
    </source>
</evidence>
<dbReference type="InterPro" id="IPR021076">
    <property type="entry name" value="Parvovirus_NS1_N"/>
</dbReference>
<feature type="region of interest" description="Disordered" evidence="26">
    <location>
        <begin position="648"/>
        <end position="681"/>
    </location>
</feature>
<dbReference type="PROSITE" id="PS51206">
    <property type="entry name" value="SF3_HELICASE_1"/>
    <property type="match status" value="1"/>
</dbReference>
<evidence type="ECO:0000256" key="11">
    <source>
        <dbReference type="ARBA" id="ARBA00022741"/>
    </source>
</evidence>
<comment type="catalytic activity">
    <reaction evidence="24">
        <text>ATP + H2O = ADP + phosphate + H(+)</text>
        <dbReference type="Rhea" id="RHEA:13065"/>
        <dbReference type="ChEBI" id="CHEBI:15377"/>
        <dbReference type="ChEBI" id="CHEBI:15378"/>
        <dbReference type="ChEBI" id="CHEBI:30616"/>
        <dbReference type="ChEBI" id="CHEBI:43474"/>
        <dbReference type="ChEBI" id="CHEBI:456216"/>
        <dbReference type="EC" id="3.6.4.12"/>
    </reaction>
</comment>
<dbReference type="Pfam" id="PF12433">
    <property type="entry name" value="PV_NSP1"/>
    <property type="match status" value="1"/>
</dbReference>
<dbReference type="GO" id="GO:0004519">
    <property type="term" value="F:endonuclease activity"/>
    <property type="evidence" value="ECO:0007669"/>
    <property type="project" value="UniProtKB-UniRule"/>
</dbReference>
<feature type="active site" description="For nuclease activity" evidence="25">
    <location>
        <position position="228"/>
    </location>
</feature>
<evidence type="ECO:0000256" key="3">
    <source>
        <dbReference type="ARBA" id="ARBA00009826"/>
    </source>
</evidence>
<keyword evidence="20 25" id="KW-0238">DNA-binding</keyword>
<feature type="region of interest" description="Disordered" evidence="26">
    <location>
        <begin position="608"/>
        <end position="628"/>
    </location>
</feature>
<evidence type="ECO:0000256" key="6">
    <source>
        <dbReference type="ARBA" id="ARBA00022562"/>
    </source>
</evidence>
<dbReference type="SUPFAM" id="SSF52540">
    <property type="entry name" value="P-loop containing nucleoside triphosphate hydrolases"/>
    <property type="match status" value="1"/>
</dbReference>
<evidence type="ECO:0000256" key="9">
    <source>
        <dbReference type="ARBA" id="ARBA00022722"/>
    </source>
</evidence>
<dbReference type="GO" id="GO:0005524">
    <property type="term" value="F:ATP binding"/>
    <property type="evidence" value="ECO:0007669"/>
    <property type="project" value="UniProtKB-KW"/>
</dbReference>
<feature type="short sequence motif" description="RCR-2" evidence="25">
    <location>
        <begin position="139"/>
        <end position="141"/>
    </location>
</feature>
<dbReference type="EC" id="3.6.4.12" evidence="4"/>
<keyword evidence="8 25" id="KW-0235">DNA replication</keyword>
<evidence type="ECO:0000256" key="17">
    <source>
        <dbReference type="ARBA" id="ARBA00023015"/>
    </source>
</evidence>
<evidence type="ECO:0000256" key="25">
    <source>
        <dbReference type="PROSITE-ProRule" id="PRU01366"/>
    </source>
</evidence>
<dbReference type="PROSITE" id="PS52022">
    <property type="entry name" value="PV_NS1_NUC"/>
    <property type="match status" value="1"/>
</dbReference>
<feature type="compositionally biased region" description="Basic and acidic residues" evidence="26">
    <location>
        <begin position="648"/>
        <end position="665"/>
    </location>
</feature>
<evidence type="ECO:0000256" key="4">
    <source>
        <dbReference type="ARBA" id="ARBA00012551"/>
    </source>
</evidence>
<evidence type="ECO:0000256" key="2">
    <source>
        <dbReference type="ARBA" id="ARBA00004147"/>
    </source>
</evidence>
<evidence type="ECO:0000256" key="14">
    <source>
        <dbReference type="ARBA" id="ARBA00022806"/>
    </source>
</evidence>
<dbReference type="Gene3D" id="3.40.1310.20">
    <property type="match status" value="1"/>
</dbReference>
<proteinExistence type="inferred from homology"/>
<dbReference type="EMBL" id="MW046397">
    <property type="protein sequence ID" value="QTE03765.1"/>
    <property type="molecule type" value="Genomic_DNA"/>
</dbReference>
<evidence type="ECO:0000256" key="12">
    <source>
        <dbReference type="ARBA" id="ARBA00022759"/>
    </source>
</evidence>
<organism evidence="29">
    <name type="scientific">Grus japonensis parvoviridae sp</name>
    <dbReference type="NCBI Taxonomy" id="2794512"/>
    <lineage>
        <taxon>Viruses</taxon>
        <taxon>Monodnaviria</taxon>
        <taxon>Shotokuvirae</taxon>
        <taxon>Cossaviricota</taxon>
        <taxon>Quintoviricetes</taxon>
        <taxon>Piccovirales</taxon>
        <taxon>Parvoviridae</taxon>
    </lineage>
</organism>
<evidence type="ECO:0000256" key="23">
    <source>
        <dbReference type="ARBA" id="ARBA00032999"/>
    </source>
</evidence>
<evidence type="ECO:0000256" key="1">
    <source>
        <dbReference type="ARBA" id="ARBA00001946"/>
    </source>
</evidence>
<dbReference type="InterPro" id="IPR027417">
    <property type="entry name" value="P-loop_NTPase"/>
</dbReference>
<evidence type="ECO:0000256" key="13">
    <source>
        <dbReference type="ARBA" id="ARBA00022801"/>
    </source>
</evidence>
<accession>A0A8A4XCT8</accession>
<evidence type="ECO:0000256" key="22">
    <source>
        <dbReference type="ARBA" id="ARBA00023219"/>
    </source>
</evidence>
<dbReference type="GO" id="GO:0016787">
    <property type="term" value="F:hydrolase activity"/>
    <property type="evidence" value="ECO:0007669"/>
    <property type="project" value="UniProtKB-KW"/>
</dbReference>
<keyword evidence="9 25" id="KW-0540">Nuclease</keyword>
<evidence type="ECO:0000259" key="27">
    <source>
        <dbReference type="PROSITE" id="PS51206"/>
    </source>
</evidence>
<keyword evidence="19 25" id="KW-0190">Covalent protein-DNA linkage</keyword>
<dbReference type="GO" id="GO:0039693">
    <property type="term" value="P:viral DNA genome replication"/>
    <property type="evidence" value="ECO:0007669"/>
    <property type="project" value="UniProtKB-KW"/>
</dbReference>
<keyword evidence="7" id="KW-1188">Viral release from host cell</keyword>
<evidence type="ECO:0000256" key="16">
    <source>
        <dbReference type="ARBA" id="ARBA00022842"/>
    </source>
</evidence>
<keyword evidence="10" id="KW-0479">Metal-binding</keyword>
<evidence type="ECO:0000256" key="18">
    <source>
        <dbReference type="ARBA" id="ARBA00023109"/>
    </source>
</evidence>
<feature type="domain" description="SF3 helicase" evidence="27">
    <location>
        <begin position="369"/>
        <end position="564"/>
    </location>
</feature>
<feature type="domain" description="PV NS1-Nuc" evidence="28">
    <location>
        <begin position="21"/>
        <end position="279"/>
    </location>
</feature>
<evidence type="ECO:0000256" key="19">
    <source>
        <dbReference type="ARBA" id="ARBA00023124"/>
    </source>
</evidence>
<name>A0A8A4XCT8_9VIRU</name>